<evidence type="ECO:0000256" key="1">
    <source>
        <dbReference type="SAM" id="MobiDB-lite"/>
    </source>
</evidence>
<name>A0A438K8F7_VITVI</name>
<evidence type="ECO:0000313" key="2">
    <source>
        <dbReference type="EMBL" id="RVX17490.1"/>
    </source>
</evidence>
<accession>A0A438K8F7</accession>
<sequence length="126" mass="14170">MSGWGLTVTVQKLPPPGPKKPRSLSFKYCWYKNLLRPQDPNELLRGVDQPQWNQQADIVNAPTRTHVREAKAMAATPADVKVQVENDHVLVISGEREAPNTVWTVTVKKLPPPEPKKPKTIEVQFA</sequence>
<feature type="region of interest" description="Disordered" evidence="1">
    <location>
        <begin position="1"/>
        <end position="22"/>
    </location>
</feature>
<reference evidence="2 3" key="1">
    <citation type="journal article" date="2018" name="PLoS Genet.">
        <title>Population sequencing reveals clonal diversity and ancestral inbreeding in the grapevine cultivar Chardonnay.</title>
        <authorList>
            <person name="Roach M.J."/>
            <person name="Johnson D.L."/>
            <person name="Bohlmann J."/>
            <person name="van Vuuren H.J."/>
            <person name="Jones S.J."/>
            <person name="Pretorius I.S."/>
            <person name="Schmidt S.A."/>
            <person name="Borneman A.R."/>
        </authorList>
    </citation>
    <scope>NUCLEOTIDE SEQUENCE [LARGE SCALE GENOMIC DNA]</scope>
    <source>
        <strain evidence="3">cv. Chardonnay</strain>
        <tissue evidence="2">Leaf</tissue>
    </source>
</reference>
<evidence type="ECO:0000313" key="3">
    <source>
        <dbReference type="Proteomes" id="UP000288805"/>
    </source>
</evidence>
<dbReference type="EMBL" id="QGNW01000013">
    <property type="protein sequence ID" value="RVX17490.1"/>
    <property type="molecule type" value="Genomic_DNA"/>
</dbReference>
<dbReference type="Proteomes" id="UP000288805">
    <property type="component" value="Unassembled WGS sequence"/>
</dbReference>
<dbReference type="AlphaFoldDB" id="A0A438K8F7"/>
<gene>
    <name evidence="2" type="ORF">CK203_003582</name>
</gene>
<organism evidence="2 3">
    <name type="scientific">Vitis vinifera</name>
    <name type="common">Grape</name>
    <dbReference type="NCBI Taxonomy" id="29760"/>
    <lineage>
        <taxon>Eukaryota</taxon>
        <taxon>Viridiplantae</taxon>
        <taxon>Streptophyta</taxon>
        <taxon>Embryophyta</taxon>
        <taxon>Tracheophyta</taxon>
        <taxon>Spermatophyta</taxon>
        <taxon>Magnoliopsida</taxon>
        <taxon>eudicotyledons</taxon>
        <taxon>Gunneridae</taxon>
        <taxon>Pentapetalae</taxon>
        <taxon>rosids</taxon>
        <taxon>Vitales</taxon>
        <taxon>Vitaceae</taxon>
        <taxon>Viteae</taxon>
        <taxon>Vitis</taxon>
    </lineage>
</organism>
<comment type="caution">
    <text evidence="2">The sequence shown here is derived from an EMBL/GenBank/DDBJ whole genome shotgun (WGS) entry which is preliminary data.</text>
</comment>
<proteinExistence type="predicted"/>
<protein>
    <submittedName>
        <fullName evidence="2">Uncharacterized protein</fullName>
    </submittedName>
</protein>